<dbReference type="Gene3D" id="1.10.357.150">
    <property type="match status" value="1"/>
</dbReference>
<dbReference type="InterPro" id="IPR048343">
    <property type="entry name" value="ZW10_C"/>
</dbReference>
<dbReference type="AlphaFoldDB" id="A0A6L2Q532"/>
<evidence type="ECO:0000256" key="2">
    <source>
        <dbReference type="ARBA" id="ARBA00004629"/>
    </source>
</evidence>
<dbReference type="Proteomes" id="UP000502823">
    <property type="component" value="Unassembled WGS sequence"/>
</dbReference>
<feature type="domain" description="Centromere/kinetochore protein zw10 N-terminal" evidence="11">
    <location>
        <begin position="34"/>
        <end position="126"/>
    </location>
</feature>
<comment type="similarity">
    <text evidence="3">Belongs to the ZW10 family.</text>
</comment>
<dbReference type="Pfam" id="PF20666">
    <property type="entry name" value="ZW10_C"/>
    <property type="match status" value="1"/>
</dbReference>
<keyword evidence="10" id="KW-0137">Centromere</keyword>
<comment type="caution">
    <text evidence="15">The sequence shown here is derived from an EMBL/GenBank/DDBJ whole genome shotgun (WGS) entry which is preliminary data.</text>
</comment>
<keyword evidence="9" id="KW-0131">Cell cycle</keyword>
<dbReference type="EMBL" id="BLKM01012573">
    <property type="protein sequence ID" value="GFG36947.1"/>
    <property type="molecule type" value="Genomic_DNA"/>
</dbReference>
<evidence type="ECO:0000313" key="16">
    <source>
        <dbReference type="Proteomes" id="UP000502823"/>
    </source>
</evidence>
<dbReference type="InterPro" id="IPR048344">
    <property type="entry name" value="Zw10_middle"/>
</dbReference>
<name>A0A6L2Q532_COPFO</name>
<evidence type="ECO:0000256" key="1">
    <source>
        <dbReference type="ARBA" id="ARBA00004496"/>
    </source>
</evidence>
<dbReference type="GO" id="GO:0007094">
    <property type="term" value="P:mitotic spindle assembly checkpoint signaling"/>
    <property type="evidence" value="ECO:0007669"/>
    <property type="project" value="TreeGrafter"/>
</dbReference>
<dbReference type="Pfam" id="PF22766">
    <property type="entry name" value="ZW10_C2"/>
    <property type="match status" value="1"/>
</dbReference>
<gene>
    <name evidence="15" type="ORF">Cfor_05378</name>
</gene>
<dbReference type="GO" id="GO:0006888">
    <property type="term" value="P:endoplasmic reticulum to Golgi vesicle-mediated transport"/>
    <property type="evidence" value="ECO:0007669"/>
    <property type="project" value="TreeGrafter"/>
</dbReference>
<dbReference type="PANTHER" id="PTHR12205:SF0">
    <property type="entry name" value="CENTROMERE_KINETOCHORE PROTEIN ZW10 HOMOLOG"/>
    <property type="match status" value="1"/>
</dbReference>
<dbReference type="GO" id="GO:1990423">
    <property type="term" value="C:RZZ complex"/>
    <property type="evidence" value="ECO:0007669"/>
    <property type="project" value="TreeGrafter"/>
</dbReference>
<dbReference type="GO" id="GO:0005634">
    <property type="term" value="C:nucleus"/>
    <property type="evidence" value="ECO:0007669"/>
    <property type="project" value="InterPro"/>
</dbReference>
<dbReference type="Pfam" id="PF20665">
    <property type="entry name" value="Zw10_middle"/>
    <property type="match status" value="1"/>
</dbReference>
<dbReference type="PANTHER" id="PTHR12205">
    <property type="entry name" value="CENTROMERE/KINETOCHORE PROTEIN ZW10"/>
    <property type="match status" value="1"/>
</dbReference>
<dbReference type="FunCoup" id="A0A6L2Q532">
    <property type="interactions" value="1531"/>
</dbReference>
<dbReference type="GO" id="GO:0051301">
    <property type="term" value="P:cell division"/>
    <property type="evidence" value="ECO:0007669"/>
    <property type="project" value="UniProtKB-KW"/>
</dbReference>
<dbReference type="InParanoid" id="A0A6L2Q532"/>
<dbReference type="Pfam" id="PF06248">
    <property type="entry name" value="Zw10_N"/>
    <property type="match status" value="1"/>
</dbReference>
<evidence type="ECO:0000256" key="3">
    <source>
        <dbReference type="ARBA" id="ARBA00006245"/>
    </source>
</evidence>
<evidence type="ECO:0008006" key="17">
    <source>
        <dbReference type="Google" id="ProtNLM"/>
    </source>
</evidence>
<evidence type="ECO:0000256" key="7">
    <source>
        <dbReference type="ARBA" id="ARBA00022776"/>
    </source>
</evidence>
<proteinExistence type="inferred from homology"/>
<evidence type="ECO:0000256" key="5">
    <source>
        <dbReference type="ARBA" id="ARBA00022490"/>
    </source>
</evidence>
<evidence type="ECO:0000313" key="15">
    <source>
        <dbReference type="EMBL" id="GFG36947.1"/>
    </source>
</evidence>
<evidence type="ECO:0000256" key="9">
    <source>
        <dbReference type="ARBA" id="ARBA00023306"/>
    </source>
</evidence>
<dbReference type="InterPro" id="IPR009361">
    <property type="entry name" value="Zw10_N"/>
</dbReference>
<feature type="domain" description="ZW10 C-terminal helical" evidence="14">
    <location>
        <begin position="592"/>
        <end position="736"/>
    </location>
</feature>
<keyword evidence="8" id="KW-0995">Kinetochore</keyword>
<dbReference type="InterPro" id="IPR055148">
    <property type="entry name" value="ZW10_C_2"/>
</dbReference>
<evidence type="ECO:0000256" key="4">
    <source>
        <dbReference type="ARBA" id="ARBA00022454"/>
    </source>
</evidence>
<sequence>MSRIKQLRIIVLLDDSFVAGQAEITDLNDKLSDLTQKIMSLKFEVIQMMEESYVKFNILHQETVQLDGKVKALSNEMNELLIRVETQTKRDLQNSTGELERLSVSLQEVTLTMQLVQQLVNIDTVMKEATQAKEKGCYFEAAKKLKNIGLLLEQCSDTELEIFNALTSEKSLLEEHFLYDMMEVWNSCLKWEEAETRKDVKKVILKVDGENIMQLEQVMQALNYFEHLDFYLKKFGNKVLKYLLMPLITGKTTVEIHKESNLTIIEVESNAAFPKPHYMVVFANVMDVFNFLYSHLNVVIQENVTFLNKLGEMISEEFCEFLIKNCLADTIPSHSNDLEAYEVIAKATEDFQAHLAEIGFLATSNQSILEYARNVDILFANKTCQILLGRAREIMKKNLHEIMEVGPISPSGHLEKEEPMEKINPFGTLKPEIELSDNTFQFPKCQISKSTHELLMLVYEVLEEAVQSTDFCSIRLFCTARNIFELYGAVVPTHHQKLLETIPQQVALFHNNCMYLAHRLVTLGHEYTGRFPVVLKSHTSTFIDQVTVLRDLGTSVFLKFMQGQRKQILDILRDSGLATLGEDPSITPGIEKAVRQCLRQLELLQTVWKDVLPATVYCKALGCLLNVLVEELIIRVTTVEDIPATTAVHLVTVFGVVIDRAPRVFQEPGRVHQFVKRWQKFRELVLILGASLRDIDDRWADGKGPLAHEFTPEEVKQLIRALFQNTDRRSAVLGRIK</sequence>
<keyword evidence="6" id="KW-0132">Cell division</keyword>
<dbReference type="GO" id="GO:0005737">
    <property type="term" value="C:cytoplasm"/>
    <property type="evidence" value="ECO:0007669"/>
    <property type="project" value="UniProtKB-SubCell"/>
</dbReference>
<feature type="domain" description="Centromere/kinetochore protein zw10 middle" evidence="12">
    <location>
        <begin position="202"/>
        <end position="395"/>
    </location>
</feature>
<keyword evidence="7" id="KW-0498">Mitosis</keyword>
<evidence type="ECO:0000256" key="6">
    <source>
        <dbReference type="ARBA" id="ARBA00022618"/>
    </source>
</evidence>
<feature type="domain" description="Centromere/kinetochore protein zw10 C-terminal" evidence="13">
    <location>
        <begin position="440"/>
        <end position="569"/>
    </location>
</feature>
<evidence type="ECO:0000259" key="14">
    <source>
        <dbReference type="Pfam" id="PF22766"/>
    </source>
</evidence>
<dbReference type="OrthoDB" id="534815at2759"/>
<reference evidence="16" key="1">
    <citation type="submission" date="2020-01" db="EMBL/GenBank/DDBJ databases">
        <title>Draft genome sequence of the Termite Coptotermes fromosanus.</title>
        <authorList>
            <person name="Itakura S."/>
            <person name="Yosikawa Y."/>
            <person name="Umezawa K."/>
        </authorList>
    </citation>
    <scope>NUCLEOTIDE SEQUENCE [LARGE SCALE GENOMIC DNA]</scope>
</reference>
<keyword evidence="5" id="KW-0963">Cytoplasm</keyword>
<keyword evidence="16" id="KW-1185">Reference proteome</keyword>
<dbReference type="InterPro" id="IPR046362">
    <property type="entry name" value="Zw10/DSL1_C_sf"/>
</dbReference>
<evidence type="ECO:0000259" key="13">
    <source>
        <dbReference type="Pfam" id="PF20666"/>
    </source>
</evidence>
<evidence type="ECO:0000259" key="12">
    <source>
        <dbReference type="Pfam" id="PF20665"/>
    </source>
</evidence>
<evidence type="ECO:0000256" key="10">
    <source>
        <dbReference type="ARBA" id="ARBA00023328"/>
    </source>
</evidence>
<evidence type="ECO:0000259" key="11">
    <source>
        <dbReference type="Pfam" id="PF06248"/>
    </source>
</evidence>
<comment type="subcellular location">
    <subcellularLocation>
        <location evidence="2">Chromosome</location>
        <location evidence="2">Centromere</location>
        <location evidence="2">Kinetochore</location>
    </subcellularLocation>
    <subcellularLocation>
        <location evidence="1">Cytoplasm</location>
    </subcellularLocation>
</comment>
<protein>
    <recommendedName>
        <fullName evidence="17">Centromere/kinetochore protein zw10-like protein</fullName>
    </recommendedName>
</protein>
<keyword evidence="4" id="KW-0158">Chromosome</keyword>
<evidence type="ECO:0000256" key="8">
    <source>
        <dbReference type="ARBA" id="ARBA00022838"/>
    </source>
</evidence>
<accession>A0A6L2Q532</accession>
<organism evidence="15 16">
    <name type="scientific">Coptotermes formosanus</name>
    <name type="common">Formosan subterranean termite</name>
    <dbReference type="NCBI Taxonomy" id="36987"/>
    <lineage>
        <taxon>Eukaryota</taxon>
        <taxon>Metazoa</taxon>
        <taxon>Ecdysozoa</taxon>
        <taxon>Arthropoda</taxon>
        <taxon>Hexapoda</taxon>
        <taxon>Insecta</taxon>
        <taxon>Pterygota</taxon>
        <taxon>Neoptera</taxon>
        <taxon>Polyneoptera</taxon>
        <taxon>Dictyoptera</taxon>
        <taxon>Blattodea</taxon>
        <taxon>Blattoidea</taxon>
        <taxon>Termitoidae</taxon>
        <taxon>Rhinotermitidae</taxon>
        <taxon>Coptotermes</taxon>
    </lineage>
</organism>